<evidence type="ECO:0000313" key="2">
    <source>
        <dbReference type="EMBL" id="CAL4187023.1"/>
    </source>
</evidence>
<proteinExistence type="predicted"/>
<accession>A0AAV2SGT0</accession>
<dbReference type="AlphaFoldDB" id="A0AAV2SGT0"/>
<name>A0AAV2SGT0_MEGNR</name>
<keyword evidence="1" id="KW-0732">Signal</keyword>
<feature type="signal peptide" evidence="1">
    <location>
        <begin position="1"/>
        <end position="19"/>
    </location>
</feature>
<gene>
    <name evidence="2" type="ORF">MNOR_LOCUS36133</name>
</gene>
<evidence type="ECO:0000256" key="1">
    <source>
        <dbReference type="SAM" id="SignalP"/>
    </source>
</evidence>
<organism evidence="2 3">
    <name type="scientific">Meganyctiphanes norvegica</name>
    <name type="common">Northern krill</name>
    <name type="synonym">Thysanopoda norvegica</name>
    <dbReference type="NCBI Taxonomy" id="48144"/>
    <lineage>
        <taxon>Eukaryota</taxon>
        <taxon>Metazoa</taxon>
        <taxon>Ecdysozoa</taxon>
        <taxon>Arthropoda</taxon>
        <taxon>Crustacea</taxon>
        <taxon>Multicrustacea</taxon>
        <taxon>Malacostraca</taxon>
        <taxon>Eumalacostraca</taxon>
        <taxon>Eucarida</taxon>
        <taxon>Euphausiacea</taxon>
        <taxon>Euphausiidae</taxon>
        <taxon>Meganyctiphanes</taxon>
    </lineage>
</organism>
<keyword evidence="3" id="KW-1185">Reference proteome</keyword>
<dbReference type="EMBL" id="CAXKWB010063888">
    <property type="protein sequence ID" value="CAL4187023.1"/>
    <property type="molecule type" value="Genomic_DNA"/>
</dbReference>
<comment type="caution">
    <text evidence="2">The sequence shown here is derived from an EMBL/GenBank/DDBJ whole genome shotgun (WGS) entry which is preliminary data.</text>
</comment>
<feature type="chain" id="PRO_5043382651" evidence="1">
    <location>
        <begin position="20"/>
        <end position="128"/>
    </location>
</feature>
<feature type="non-terminal residue" evidence="2">
    <location>
        <position position="1"/>
    </location>
</feature>
<evidence type="ECO:0000313" key="3">
    <source>
        <dbReference type="Proteomes" id="UP001497623"/>
    </source>
</evidence>
<dbReference type="Proteomes" id="UP001497623">
    <property type="component" value="Unassembled WGS sequence"/>
</dbReference>
<protein>
    <submittedName>
        <fullName evidence="2">Uncharacterized protein</fullName>
    </submittedName>
</protein>
<sequence length="128" mass="14228">VLLCTVLTPIMLWPLQCTGLSTDLDILNIHSLATIQSESSSIIFDKLPQNDSITHARTEILEAGNSGESNDIETPQPLFQFFENSLSPTERKGISDFVQDIGLGPDPSSEHFLERTKNIRYIKVLEKG</sequence>
<feature type="non-terminal residue" evidence="2">
    <location>
        <position position="128"/>
    </location>
</feature>
<reference evidence="2 3" key="1">
    <citation type="submission" date="2024-05" db="EMBL/GenBank/DDBJ databases">
        <authorList>
            <person name="Wallberg A."/>
        </authorList>
    </citation>
    <scope>NUCLEOTIDE SEQUENCE [LARGE SCALE GENOMIC DNA]</scope>
</reference>